<evidence type="ECO:0000259" key="4">
    <source>
        <dbReference type="SMART" id="SM00477"/>
    </source>
</evidence>
<keyword evidence="3" id="KW-0472">Membrane</keyword>
<dbReference type="PANTHER" id="PTHR13966">
    <property type="entry name" value="ENDONUCLEASE RELATED"/>
    <property type="match status" value="1"/>
</dbReference>
<dbReference type="SMART" id="SM00892">
    <property type="entry name" value="Endonuclease_NS"/>
    <property type="match status" value="1"/>
</dbReference>
<evidence type="ECO:0000256" key="2">
    <source>
        <dbReference type="PIRSR" id="PIRSR640255-2"/>
    </source>
</evidence>
<feature type="binding site" evidence="2">
    <location>
        <position position="159"/>
    </location>
    <ligand>
        <name>Mg(2+)</name>
        <dbReference type="ChEBI" id="CHEBI:18420"/>
        <note>catalytic</note>
    </ligand>
</feature>
<feature type="transmembrane region" description="Helical" evidence="3">
    <location>
        <begin position="21"/>
        <end position="40"/>
    </location>
</feature>
<keyword evidence="6" id="KW-0255">Endonuclease</keyword>
<keyword evidence="7" id="KW-1185">Reference proteome</keyword>
<dbReference type="InterPro" id="IPR020821">
    <property type="entry name" value="ENPP1-3/EXOG-like_nuc-like"/>
</dbReference>
<keyword evidence="2" id="KW-0479">Metal-binding</keyword>
<keyword evidence="3" id="KW-0812">Transmembrane</keyword>
<dbReference type="Pfam" id="PF01223">
    <property type="entry name" value="Endonuclease_NS"/>
    <property type="match status" value="1"/>
</dbReference>
<dbReference type="Proteomes" id="UP000304864">
    <property type="component" value="Chromosome"/>
</dbReference>
<keyword evidence="3" id="KW-1133">Transmembrane helix</keyword>
<keyword evidence="6" id="KW-0378">Hydrolase</keyword>
<evidence type="ECO:0000256" key="1">
    <source>
        <dbReference type="PIRSR" id="PIRSR640255-1"/>
    </source>
</evidence>
<dbReference type="PANTHER" id="PTHR13966:SF5">
    <property type="entry name" value="ENDONUCLEASE G, MITOCHONDRIAL"/>
    <property type="match status" value="1"/>
</dbReference>
<evidence type="ECO:0000313" key="6">
    <source>
        <dbReference type="EMBL" id="QCU89191.1"/>
    </source>
</evidence>
<dbReference type="GO" id="GO:0004519">
    <property type="term" value="F:endonuclease activity"/>
    <property type="evidence" value="ECO:0007669"/>
    <property type="project" value="UniProtKB-KW"/>
</dbReference>
<accession>A0A4P9K3A9</accession>
<dbReference type="EMBL" id="CP040602">
    <property type="protein sequence ID" value="QCU89191.1"/>
    <property type="molecule type" value="Genomic_DNA"/>
</dbReference>
<feature type="active site" description="Proton acceptor" evidence="1">
    <location>
        <position position="126"/>
    </location>
</feature>
<organism evidence="6 7">
    <name type="scientific">Thiomicrorhabdus sediminis</name>
    <dbReference type="NCBI Taxonomy" id="2580412"/>
    <lineage>
        <taxon>Bacteria</taxon>
        <taxon>Pseudomonadati</taxon>
        <taxon>Pseudomonadota</taxon>
        <taxon>Gammaproteobacteria</taxon>
        <taxon>Thiotrichales</taxon>
        <taxon>Piscirickettsiaceae</taxon>
        <taxon>Thiomicrorhabdus</taxon>
    </lineage>
</organism>
<name>A0A4P9K3A9_9GAMM</name>
<sequence length="289" mass="33196">MKTNRSLINAVIQLLFKHPKILFALPVIAVIWFGYENLIARPGMAFMGVPQITQAHRDKGLSHILRNDGFMLEYSEGLRNPLWVTYQVTQANYKSGKRPRQFSSDWRSLQSISHQDYTGSGFDRGHMAPNYLIASRYGRNAQLDTFLMTNISPQKANLNQKSWQRLEELVANDFHDWFGDFWVVTGPIFSATPKTLKNSSVRIPDAFYKILIKPGQQAENPQVLAFIFPQNAGANDSLMKFVSTIDEIEKRTGLDFFHQLDDNIEALIEAEKSPQKWRLSEVAKRPNRY</sequence>
<keyword evidence="6" id="KW-0540">Nuclease</keyword>
<reference evidence="6 7" key="1">
    <citation type="submission" date="2019-05" db="EMBL/GenBank/DDBJ databases">
        <title>Thiomicrorhabdus sediminis sp. nov, a novel sulfur-oxidizing bacterium isolated from coastal sediment.</title>
        <authorList>
            <person name="Liu X."/>
        </authorList>
    </citation>
    <scope>NUCLEOTIDE SEQUENCE [LARGE SCALE GENOMIC DNA]</scope>
    <source>
        <strain evidence="6 7">G1</strain>
    </source>
</reference>
<dbReference type="RefSeq" id="WP_138563308.1">
    <property type="nucleotide sequence ID" value="NZ_CP040602.1"/>
</dbReference>
<evidence type="ECO:0000256" key="3">
    <source>
        <dbReference type="SAM" id="Phobius"/>
    </source>
</evidence>
<dbReference type="SMART" id="SM00477">
    <property type="entry name" value="NUC"/>
    <property type="match status" value="1"/>
</dbReference>
<feature type="domain" description="ENPP1-3/EXOG-like endonuclease/phosphodiesterase" evidence="4">
    <location>
        <begin position="67"/>
        <end position="263"/>
    </location>
</feature>
<gene>
    <name evidence="6" type="ORF">FE785_00395</name>
</gene>
<dbReference type="GO" id="GO:0003676">
    <property type="term" value="F:nucleic acid binding"/>
    <property type="evidence" value="ECO:0007669"/>
    <property type="project" value="InterPro"/>
</dbReference>
<feature type="domain" description="DNA/RNA non-specific endonuclease/pyrophosphatase/phosphodiesterase" evidence="5">
    <location>
        <begin position="66"/>
        <end position="263"/>
    </location>
</feature>
<dbReference type="InterPro" id="IPR040255">
    <property type="entry name" value="Non-specific_endonuclease"/>
</dbReference>
<dbReference type="CDD" id="cd00091">
    <property type="entry name" value="NUC"/>
    <property type="match status" value="1"/>
</dbReference>
<dbReference type="GO" id="GO:0046872">
    <property type="term" value="F:metal ion binding"/>
    <property type="evidence" value="ECO:0007669"/>
    <property type="project" value="UniProtKB-KW"/>
</dbReference>
<evidence type="ECO:0000313" key="7">
    <source>
        <dbReference type="Proteomes" id="UP000304864"/>
    </source>
</evidence>
<dbReference type="KEGG" id="thig:FE785_00395"/>
<dbReference type="InterPro" id="IPR044929">
    <property type="entry name" value="DNA/RNA_non-sp_Endonuclease_sf"/>
</dbReference>
<dbReference type="GO" id="GO:0016787">
    <property type="term" value="F:hydrolase activity"/>
    <property type="evidence" value="ECO:0007669"/>
    <property type="project" value="InterPro"/>
</dbReference>
<dbReference type="Gene3D" id="3.40.570.10">
    <property type="entry name" value="Extracellular Endonuclease, subunit A"/>
    <property type="match status" value="1"/>
</dbReference>
<evidence type="ECO:0000259" key="5">
    <source>
        <dbReference type="SMART" id="SM00892"/>
    </source>
</evidence>
<dbReference type="OrthoDB" id="9811262at2"/>
<protein>
    <submittedName>
        <fullName evidence="6">DNA/RNA non-specific endonuclease</fullName>
    </submittedName>
</protein>
<dbReference type="InterPro" id="IPR001604">
    <property type="entry name" value="Endo_G_ENPP1-like_dom"/>
</dbReference>
<dbReference type="SUPFAM" id="SSF54060">
    <property type="entry name" value="His-Me finger endonucleases"/>
    <property type="match status" value="1"/>
</dbReference>
<proteinExistence type="predicted"/>
<dbReference type="InterPro" id="IPR044925">
    <property type="entry name" value="His-Me_finger_sf"/>
</dbReference>
<dbReference type="AlphaFoldDB" id="A0A4P9K3A9"/>